<proteinExistence type="predicted"/>
<dbReference type="AlphaFoldDB" id="A0A3A8EMV2"/>
<feature type="signal peptide" evidence="1">
    <location>
        <begin position="1"/>
        <end position="22"/>
    </location>
</feature>
<dbReference type="OrthoDB" id="9807574at2"/>
<feature type="chain" id="PRO_5017314629" evidence="1">
    <location>
        <begin position="23"/>
        <end position="266"/>
    </location>
</feature>
<keyword evidence="1" id="KW-0732">Signal</keyword>
<dbReference type="EMBL" id="RAXU01000005">
    <property type="protein sequence ID" value="RKG34816.1"/>
    <property type="molecule type" value="Genomic_DNA"/>
</dbReference>
<evidence type="ECO:0000256" key="1">
    <source>
        <dbReference type="SAM" id="SignalP"/>
    </source>
</evidence>
<dbReference type="GO" id="GO:0019867">
    <property type="term" value="C:outer membrane"/>
    <property type="evidence" value="ECO:0007669"/>
    <property type="project" value="InterPro"/>
</dbReference>
<dbReference type="PANTHER" id="PTHR36920">
    <property type="match status" value="1"/>
</dbReference>
<dbReference type="InterPro" id="IPR011250">
    <property type="entry name" value="OMP/PagP_B-barrel"/>
</dbReference>
<protein>
    <submittedName>
        <fullName evidence="2">OmpW family protein</fullName>
    </submittedName>
</protein>
<dbReference type="GO" id="GO:0055085">
    <property type="term" value="P:transmembrane transport"/>
    <property type="evidence" value="ECO:0007669"/>
    <property type="project" value="TreeGrafter"/>
</dbReference>
<organism evidence="2 3">
    <name type="scientific">Acinetobacter guerrae</name>
    <dbReference type="NCBI Taxonomy" id="1843371"/>
    <lineage>
        <taxon>Bacteria</taxon>
        <taxon>Pseudomonadati</taxon>
        <taxon>Pseudomonadota</taxon>
        <taxon>Gammaproteobacteria</taxon>
        <taxon>Moraxellales</taxon>
        <taxon>Moraxellaceae</taxon>
        <taxon>Acinetobacter</taxon>
    </lineage>
</organism>
<keyword evidence="3" id="KW-1185">Reference proteome</keyword>
<comment type="caution">
    <text evidence="2">The sequence shown here is derived from an EMBL/GenBank/DDBJ whole genome shotgun (WGS) entry which is preliminary data.</text>
</comment>
<dbReference type="SUPFAM" id="SSF56925">
    <property type="entry name" value="OMPA-like"/>
    <property type="match status" value="1"/>
</dbReference>
<dbReference type="PANTHER" id="PTHR36920:SF1">
    <property type="entry name" value="OUTER MEMBRANE PROTEIN W"/>
    <property type="match status" value="1"/>
</dbReference>
<reference evidence="2 3" key="1">
    <citation type="submission" date="2018-09" db="EMBL/GenBank/DDBJ databases">
        <title>The draft genome of Acinetobacter spp. strains.</title>
        <authorList>
            <person name="Qin J."/>
            <person name="Feng Y."/>
            <person name="Zong Z."/>
        </authorList>
    </citation>
    <scope>NUCLEOTIDE SEQUENCE [LARGE SCALE GENOMIC DNA]</scope>
    <source>
        <strain evidence="2 3">WCHAc060096</strain>
    </source>
</reference>
<dbReference type="InterPro" id="IPR005618">
    <property type="entry name" value="OMPW"/>
</dbReference>
<dbReference type="Proteomes" id="UP000269001">
    <property type="component" value="Unassembled WGS sequence"/>
</dbReference>
<accession>A0A3A8EMV2</accession>
<evidence type="ECO:0000313" key="2">
    <source>
        <dbReference type="EMBL" id="RKG34816.1"/>
    </source>
</evidence>
<name>A0A3A8EMV2_9GAMM</name>
<gene>
    <name evidence="2" type="ORF">D7V21_05535</name>
</gene>
<dbReference type="Pfam" id="PF03922">
    <property type="entry name" value="OmpW"/>
    <property type="match status" value="1"/>
</dbReference>
<sequence length="266" mass="28376">MRKLTTVLLPVALLATSFATHAATSDGKTFSVTAGWLHIMPQGEKQGVTGDITSKTVQGALKTNSVYAGDAGFEIDDADTGGLLFDYYVNDNVVLELVAGVPPKMEIDGKGIILKEAGGINLSSVGKVGEVDAYTPVVLGKYQFGTVDSKFRPYVGAGIMYAHFSDFKLEGGVNEAIANSNAVTKLIQPEVRNVEIKDAVAPVVTVGADYNFNKDWFATASVTYAQLNTKATLDLYSNTLKETALKGSTKIEINPIVTYVGIGYRF</sequence>
<dbReference type="RefSeq" id="WP_120369529.1">
    <property type="nucleotide sequence ID" value="NZ_BKYM01000010.1"/>
</dbReference>
<dbReference type="Gene3D" id="2.40.160.20">
    <property type="match status" value="1"/>
</dbReference>
<evidence type="ECO:0000313" key="3">
    <source>
        <dbReference type="Proteomes" id="UP000269001"/>
    </source>
</evidence>